<dbReference type="InterPro" id="IPR005495">
    <property type="entry name" value="LptG/LptF_permease"/>
</dbReference>
<protein>
    <submittedName>
        <fullName evidence="7">Predicted permease YjgP/YjgQ family</fullName>
    </submittedName>
</protein>
<sequence>MAKQTSISSYLSKNFQSSFFTIFLPLFFIGSLVFIIKISALTTSIQISFIEMMQLFSYNLPSILFYTLPISFLVAIVMTLLRLSSDNELMALFALGSNAKTILYRFSFIALLFSIILLILSLALMPKTKQQFKAFKHEKTSQAQININPSKLGQKFGDLFVYVKSKENDEMRDIVIYKKDSKHANQLFIAKKANFENNNSLITLTLKEGSGYTFTEDALKKINYETMKVFQSLNSDAFTYSNIVQYWINLSLNPKKKSQIFFFIFASLIPLIGLAMVASFAVINPRYQKNYAYHVLALSSIVLYGLAIILKSKGTPLMLFTFSTLSLLIGFYLYKRLVLRFF</sequence>
<evidence type="ECO:0000256" key="2">
    <source>
        <dbReference type="ARBA" id="ARBA00022475"/>
    </source>
</evidence>
<gene>
    <name evidence="7" type="ORF">HELGO_WM8234</name>
</gene>
<evidence type="ECO:0000256" key="1">
    <source>
        <dbReference type="ARBA" id="ARBA00004651"/>
    </source>
</evidence>
<dbReference type="GO" id="GO:0043190">
    <property type="term" value="C:ATP-binding cassette (ABC) transporter complex"/>
    <property type="evidence" value="ECO:0007669"/>
    <property type="project" value="TreeGrafter"/>
</dbReference>
<dbReference type="PANTHER" id="PTHR33529">
    <property type="entry name" value="SLR0882 PROTEIN-RELATED"/>
    <property type="match status" value="1"/>
</dbReference>
<feature type="transmembrane region" description="Helical" evidence="6">
    <location>
        <begin position="103"/>
        <end position="125"/>
    </location>
</feature>
<evidence type="ECO:0000256" key="6">
    <source>
        <dbReference type="SAM" id="Phobius"/>
    </source>
</evidence>
<keyword evidence="3 6" id="KW-0812">Transmembrane</keyword>
<evidence type="ECO:0000256" key="4">
    <source>
        <dbReference type="ARBA" id="ARBA00022989"/>
    </source>
</evidence>
<evidence type="ECO:0000313" key="7">
    <source>
        <dbReference type="EMBL" id="CAA6826823.1"/>
    </source>
</evidence>
<comment type="subcellular location">
    <subcellularLocation>
        <location evidence="1">Cell membrane</location>
        <topology evidence="1">Multi-pass membrane protein</topology>
    </subcellularLocation>
</comment>
<evidence type="ECO:0000256" key="5">
    <source>
        <dbReference type="ARBA" id="ARBA00023136"/>
    </source>
</evidence>
<feature type="transmembrane region" description="Helical" evidence="6">
    <location>
        <begin position="291"/>
        <end position="310"/>
    </location>
</feature>
<accession>A0A6S6UD78</accession>
<proteinExistence type="predicted"/>
<keyword evidence="5 6" id="KW-0472">Membrane</keyword>
<reference evidence="7" key="1">
    <citation type="submission" date="2020-01" db="EMBL/GenBank/DDBJ databases">
        <authorList>
            <person name="Meier V. D."/>
            <person name="Meier V D."/>
        </authorList>
    </citation>
    <scope>NUCLEOTIDE SEQUENCE</scope>
    <source>
        <strain evidence="7">HLG_WM_MAG_05</strain>
    </source>
</reference>
<organism evidence="7">
    <name type="scientific">uncultured Sulfurovum sp</name>
    <dbReference type="NCBI Taxonomy" id="269237"/>
    <lineage>
        <taxon>Bacteria</taxon>
        <taxon>Pseudomonadati</taxon>
        <taxon>Campylobacterota</taxon>
        <taxon>Epsilonproteobacteria</taxon>
        <taxon>Campylobacterales</taxon>
        <taxon>Sulfurovaceae</taxon>
        <taxon>Sulfurovum</taxon>
        <taxon>environmental samples</taxon>
    </lineage>
</organism>
<keyword evidence="4 6" id="KW-1133">Transmembrane helix</keyword>
<dbReference type="EMBL" id="CACVAU010000089">
    <property type="protein sequence ID" value="CAA6826823.1"/>
    <property type="molecule type" value="Genomic_DNA"/>
</dbReference>
<dbReference type="PANTHER" id="PTHR33529:SF7">
    <property type="entry name" value="LIPOPOLYSACCHARIDE EXPORT SYSTEM PERMEASE PROTEIN LPTF"/>
    <property type="match status" value="1"/>
</dbReference>
<feature type="transmembrane region" description="Helical" evidence="6">
    <location>
        <begin position="63"/>
        <end position="83"/>
    </location>
</feature>
<evidence type="ECO:0000256" key="3">
    <source>
        <dbReference type="ARBA" id="ARBA00022692"/>
    </source>
</evidence>
<dbReference type="Pfam" id="PF03739">
    <property type="entry name" value="LptF_LptG"/>
    <property type="match status" value="1"/>
</dbReference>
<keyword evidence="2" id="KW-1003">Cell membrane</keyword>
<feature type="transmembrane region" description="Helical" evidence="6">
    <location>
        <begin position="260"/>
        <end position="285"/>
    </location>
</feature>
<feature type="transmembrane region" description="Helical" evidence="6">
    <location>
        <begin position="20"/>
        <end position="42"/>
    </location>
</feature>
<name>A0A6S6UD78_9BACT</name>
<feature type="transmembrane region" description="Helical" evidence="6">
    <location>
        <begin position="317"/>
        <end position="334"/>
    </location>
</feature>
<dbReference type="AlphaFoldDB" id="A0A6S6UD78"/>
<dbReference type="GO" id="GO:0015920">
    <property type="term" value="P:lipopolysaccharide transport"/>
    <property type="evidence" value="ECO:0007669"/>
    <property type="project" value="TreeGrafter"/>
</dbReference>